<evidence type="ECO:0000313" key="1">
    <source>
        <dbReference type="EMBL" id="KFD46253.1"/>
    </source>
</evidence>
<accession>A0A085LMQ7</accession>
<dbReference type="EMBL" id="KL363383">
    <property type="protein sequence ID" value="KFD46253.1"/>
    <property type="molecule type" value="Genomic_DNA"/>
</dbReference>
<organism evidence="1 2">
    <name type="scientific">Trichuris suis</name>
    <name type="common">pig whipworm</name>
    <dbReference type="NCBI Taxonomy" id="68888"/>
    <lineage>
        <taxon>Eukaryota</taxon>
        <taxon>Metazoa</taxon>
        <taxon>Ecdysozoa</taxon>
        <taxon>Nematoda</taxon>
        <taxon>Enoplea</taxon>
        <taxon>Dorylaimia</taxon>
        <taxon>Trichinellida</taxon>
        <taxon>Trichuridae</taxon>
        <taxon>Trichuris</taxon>
    </lineage>
</organism>
<gene>
    <name evidence="1" type="ORF">M513_12871</name>
</gene>
<proteinExistence type="predicted"/>
<dbReference type="Proteomes" id="UP000030764">
    <property type="component" value="Unassembled WGS sequence"/>
</dbReference>
<name>A0A085LMQ7_9BILA</name>
<protein>
    <submittedName>
        <fullName evidence="1">Uncharacterized protein</fullName>
    </submittedName>
</protein>
<dbReference type="AlphaFoldDB" id="A0A085LMQ7"/>
<sequence length="88" mass="9784">MQLELRQSTGGILVAKHSVSPSVQFLPGKPLHPSLSVNIKNDMAHLERRIFCLSDYFENSSFPKSADLSCLLPISHTVTFPKPKPKPQ</sequence>
<reference evidence="1 2" key="1">
    <citation type="journal article" date="2014" name="Nat. Genet.">
        <title>Genome and transcriptome of the porcine whipworm Trichuris suis.</title>
        <authorList>
            <person name="Jex A.R."/>
            <person name="Nejsum P."/>
            <person name="Schwarz E.M."/>
            <person name="Hu L."/>
            <person name="Young N.D."/>
            <person name="Hall R.S."/>
            <person name="Korhonen P.K."/>
            <person name="Liao S."/>
            <person name="Thamsborg S."/>
            <person name="Xia J."/>
            <person name="Xu P."/>
            <person name="Wang S."/>
            <person name="Scheerlinck J.P."/>
            <person name="Hofmann A."/>
            <person name="Sternberg P.W."/>
            <person name="Wang J."/>
            <person name="Gasser R.B."/>
        </authorList>
    </citation>
    <scope>NUCLEOTIDE SEQUENCE [LARGE SCALE GENOMIC DNA]</scope>
    <source>
        <strain evidence="1">DCEP-RM93M</strain>
    </source>
</reference>
<evidence type="ECO:0000313" key="2">
    <source>
        <dbReference type="Proteomes" id="UP000030764"/>
    </source>
</evidence>
<keyword evidence="2" id="KW-1185">Reference proteome</keyword>